<protein>
    <submittedName>
        <fullName evidence="2">Uncharacterized protein</fullName>
    </submittedName>
</protein>
<proteinExistence type="predicted"/>
<organism evidence="2 3">
    <name type="scientific">Pseudocercospora fuligena</name>
    <dbReference type="NCBI Taxonomy" id="685502"/>
    <lineage>
        <taxon>Eukaryota</taxon>
        <taxon>Fungi</taxon>
        <taxon>Dikarya</taxon>
        <taxon>Ascomycota</taxon>
        <taxon>Pezizomycotina</taxon>
        <taxon>Dothideomycetes</taxon>
        <taxon>Dothideomycetidae</taxon>
        <taxon>Mycosphaerellales</taxon>
        <taxon>Mycosphaerellaceae</taxon>
        <taxon>Pseudocercospora</taxon>
    </lineage>
</organism>
<accession>A0A8H6RGQ1</accession>
<dbReference type="AlphaFoldDB" id="A0A8H6RGQ1"/>
<name>A0A8H6RGQ1_9PEZI</name>
<gene>
    <name evidence="2" type="ORF">HII31_08126</name>
</gene>
<dbReference type="EMBL" id="JABCIY010000169">
    <property type="protein sequence ID" value="KAF7190412.1"/>
    <property type="molecule type" value="Genomic_DNA"/>
</dbReference>
<comment type="caution">
    <text evidence="2">The sequence shown here is derived from an EMBL/GenBank/DDBJ whole genome shotgun (WGS) entry which is preliminary data.</text>
</comment>
<feature type="region of interest" description="Disordered" evidence="1">
    <location>
        <begin position="278"/>
        <end position="311"/>
    </location>
</feature>
<sequence length="311" mass="35685">MAKRSAGDQVIAGSLSNKRHHASIGPSLGRTEATFLGLPLELREEIYRFVYGNLPGPPFHPYDDFPPNFDFEQSLALPLLNRQTRLEVQALLSREYPPITLYFDDVPTLYDWREELIRQRCHKDARFLLRSRTDARSHHPRGNMVKADIEEVIEDQPGFEDVWSGSFGYYSWEQQELDLYMANKHSRIGAPKQGEHRHCRAKKQDCIPYLEARYPSLSNSLRLKGFAWQHAEIHEELGHQDYAGGLILEGKLCDLKLDGYNIHRGRFRLAAHLGEVEWDAESESDDSEESSEHATDEEDSEQDSMDAEAGS</sequence>
<dbReference type="Proteomes" id="UP000660729">
    <property type="component" value="Unassembled WGS sequence"/>
</dbReference>
<evidence type="ECO:0000313" key="2">
    <source>
        <dbReference type="EMBL" id="KAF7190412.1"/>
    </source>
</evidence>
<evidence type="ECO:0000256" key="1">
    <source>
        <dbReference type="SAM" id="MobiDB-lite"/>
    </source>
</evidence>
<keyword evidence="3" id="KW-1185">Reference proteome</keyword>
<dbReference type="OrthoDB" id="10326438at2759"/>
<reference evidence="2" key="1">
    <citation type="submission" date="2020-04" db="EMBL/GenBank/DDBJ databases">
        <title>Draft genome resource of the tomato pathogen Pseudocercospora fuligena.</title>
        <authorList>
            <person name="Zaccaron A."/>
        </authorList>
    </citation>
    <scope>NUCLEOTIDE SEQUENCE</scope>
    <source>
        <strain evidence="2">PF001</strain>
    </source>
</reference>
<evidence type="ECO:0000313" key="3">
    <source>
        <dbReference type="Proteomes" id="UP000660729"/>
    </source>
</evidence>